<evidence type="ECO:0000256" key="1">
    <source>
        <dbReference type="ARBA" id="ARBA00005495"/>
    </source>
</evidence>
<dbReference type="PROSITE" id="PS51891">
    <property type="entry name" value="CENP_V_GFA"/>
    <property type="match status" value="1"/>
</dbReference>
<dbReference type="EMBL" id="JACHVB010000013">
    <property type="protein sequence ID" value="MBC2593288.1"/>
    <property type="molecule type" value="Genomic_DNA"/>
</dbReference>
<keyword evidence="2" id="KW-0479">Metal-binding</keyword>
<evidence type="ECO:0000256" key="3">
    <source>
        <dbReference type="ARBA" id="ARBA00022833"/>
    </source>
</evidence>
<keyword evidence="7" id="KW-1185">Reference proteome</keyword>
<dbReference type="PANTHER" id="PTHR33337">
    <property type="entry name" value="GFA DOMAIN-CONTAINING PROTEIN"/>
    <property type="match status" value="1"/>
</dbReference>
<keyword evidence="4" id="KW-0456">Lyase</keyword>
<evidence type="ECO:0000313" key="6">
    <source>
        <dbReference type="EMBL" id="MBC2593288.1"/>
    </source>
</evidence>
<evidence type="ECO:0000313" key="7">
    <source>
        <dbReference type="Proteomes" id="UP000546464"/>
    </source>
</evidence>
<protein>
    <submittedName>
        <fullName evidence="6">GFA family protein</fullName>
    </submittedName>
</protein>
<reference evidence="6 7" key="1">
    <citation type="submission" date="2020-07" db="EMBL/GenBank/DDBJ databases">
        <authorList>
            <person name="Feng X."/>
        </authorList>
    </citation>
    <scope>NUCLEOTIDE SEQUENCE [LARGE SCALE GENOMIC DNA]</scope>
    <source>
        <strain evidence="6 7">JCM31066</strain>
    </source>
</reference>
<dbReference type="InterPro" id="IPR011057">
    <property type="entry name" value="Mss4-like_sf"/>
</dbReference>
<feature type="domain" description="CENP-V/GFA" evidence="5">
    <location>
        <begin position="6"/>
        <end position="113"/>
    </location>
</feature>
<proteinExistence type="inferred from homology"/>
<evidence type="ECO:0000259" key="5">
    <source>
        <dbReference type="PROSITE" id="PS51891"/>
    </source>
</evidence>
<dbReference type="GO" id="GO:0046872">
    <property type="term" value="F:metal ion binding"/>
    <property type="evidence" value="ECO:0007669"/>
    <property type="project" value="UniProtKB-KW"/>
</dbReference>
<gene>
    <name evidence="6" type="ORF">H5P28_03340</name>
</gene>
<comment type="caution">
    <text evidence="6">The sequence shown here is derived from an EMBL/GenBank/DDBJ whole genome shotgun (WGS) entry which is preliminary data.</text>
</comment>
<evidence type="ECO:0000256" key="2">
    <source>
        <dbReference type="ARBA" id="ARBA00022723"/>
    </source>
</evidence>
<dbReference type="SUPFAM" id="SSF51316">
    <property type="entry name" value="Mss4-like"/>
    <property type="match status" value="1"/>
</dbReference>
<dbReference type="Gene3D" id="3.90.1590.10">
    <property type="entry name" value="glutathione-dependent formaldehyde- activating enzyme (gfa)"/>
    <property type="match status" value="1"/>
</dbReference>
<dbReference type="AlphaFoldDB" id="A0A842HB37"/>
<sequence>MTTLPLTGSCLCGGVAFSVRSEPLDFRYCFCESCRKATGSAHASNLIVPLDGLIWTRGESLIGRFVEQRANPGFPVWFCRSCGSFLPHIGRSGKVYVVPAGLIDSPPGLRPRLVMCRDEAPDWYLPAGELPDAEG</sequence>
<dbReference type="Proteomes" id="UP000546464">
    <property type="component" value="Unassembled WGS sequence"/>
</dbReference>
<name>A0A842HB37_9BACT</name>
<accession>A0A842HB37</accession>
<comment type="similarity">
    <text evidence="1">Belongs to the Gfa family.</text>
</comment>
<evidence type="ECO:0000256" key="4">
    <source>
        <dbReference type="ARBA" id="ARBA00023239"/>
    </source>
</evidence>
<dbReference type="RefSeq" id="WP_185674298.1">
    <property type="nucleotide sequence ID" value="NZ_JACHVB010000013.1"/>
</dbReference>
<dbReference type="InterPro" id="IPR006913">
    <property type="entry name" value="CENP-V/GFA"/>
</dbReference>
<organism evidence="6 7">
    <name type="scientific">Ruficoccus amylovorans</name>
    <dbReference type="NCBI Taxonomy" id="1804625"/>
    <lineage>
        <taxon>Bacteria</taxon>
        <taxon>Pseudomonadati</taxon>
        <taxon>Verrucomicrobiota</taxon>
        <taxon>Opitutia</taxon>
        <taxon>Puniceicoccales</taxon>
        <taxon>Cerasicoccaceae</taxon>
        <taxon>Ruficoccus</taxon>
    </lineage>
</organism>
<dbReference type="PANTHER" id="PTHR33337:SF40">
    <property type="entry name" value="CENP-V_GFA DOMAIN-CONTAINING PROTEIN-RELATED"/>
    <property type="match status" value="1"/>
</dbReference>
<dbReference type="GO" id="GO:0016846">
    <property type="term" value="F:carbon-sulfur lyase activity"/>
    <property type="evidence" value="ECO:0007669"/>
    <property type="project" value="InterPro"/>
</dbReference>
<keyword evidence="3" id="KW-0862">Zinc</keyword>
<dbReference type="Pfam" id="PF04828">
    <property type="entry name" value="GFA"/>
    <property type="match status" value="1"/>
</dbReference>